<evidence type="ECO:0000313" key="7">
    <source>
        <dbReference type="EMBL" id="KKN51886.1"/>
    </source>
</evidence>
<dbReference type="InterPro" id="IPR039420">
    <property type="entry name" value="WalR-like"/>
</dbReference>
<dbReference type="Pfam" id="PF00072">
    <property type="entry name" value="Response_reg"/>
    <property type="match status" value="1"/>
</dbReference>
<feature type="domain" description="Response regulatory" evidence="6">
    <location>
        <begin position="2"/>
        <end position="121"/>
    </location>
</feature>
<protein>
    <recommendedName>
        <fullName evidence="6">Response regulatory domain-containing protein</fullName>
    </recommendedName>
</protein>
<dbReference type="InterPro" id="IPR011006">
    <property type="entry name" value="CheY-like_superfamily"/>
</dbReference>
<evidence type="ECO:0000256" key="3">
    <source>
        <dbReference type="ARBA" id="ARBA00023015"/>
    </source>
</evidence>
<dbReference type="GO" id="GO:0006355">
    <property type="term" value="P:regulation of DNA-templated transcription"/>
    <property type="evidence" value="ECO:0007669"/>
    <property type="project" value="TreeGrafter"/>
</dbReference>
<evidence type="ECO:0000256" key="1">
    <source>
        <dbReference type="ARBA" id="ARBA00022553"/>
    </source>
</evidence>
<dbReference type="PANTHER" id="PTHR48111:SF21">
    <property type="entry name" value="DNA-BINDING DUAL MASTER TRANSCRIPTIONAL REGULATOR RPAA"/>
    <property type="match status" value="1"/>
</dbReference>
<dbReference type="SUPFAM" id="SSF52172">
    <property type="entry name" value="CheY-like"/>
    <property type="match status" value="1"/>
</dbReference>
<keyword evidence="4" id="KW-0238">DNA-binding</keyword>
<evidence type="ECO:0000256" key="2">
    <source>
        <dbReference type="ARBA" id="ARBA00023012"/>
    </source>
</evidence>
<dbReference type="GO" id="GO:0000156">
    <property type="term" value="F:phosphorelay response regulator activity"/>
    <property type="evidence" value="ECO:0007669"/>
    <property type="project" value="TreeGrafter"/>
</dbReference>
<dbReference type="CDD" id="cd17546">
    <property type="entry name" value="REC_hyHK_CKI1_RcsC-like"/>
    <property type="match status" value="1"/>
</dbReference>
<keyword evidence="3" id="KW-0805">Transcription regulation</keyword>
<dbReference type="SMART" id="SM00448">
    <property type="entry name" value="REC"/>
    <property type="match status" value="1"/>
</dbReference>
<keyword evidence="2" id="KW-0902">Two-component regulatory system</keyword>
<reference evidence="7" key="1">
    <citation type="journal article" date="2015" name="Nature">
        <title>Complex archaea that bridge the gap between prokaryotes and eukaryotes.</title>
        <authorList>
            <person name="Spang A."/>
            <person name="Saw J.H."/>
            <person name="Jorgensen S.L."/>
            <person name="Zaremba-Niedzwiedzka K."/>
            <person name="Martijn J."/>
            <person name="Lind A.E."/>
            <person name="van Eijk R."/>
            <person name="Schleper C."/>
            <person name="Guy L."/>
            <person name="Ettema T.J."/>
        </authorList>
    </citation>
    <scope>NUCLEOTIDE SEQUENCE</scope>
</reference>
<dbReference type="EMBL" id="LAZR01001044">
    <property type="protein sequence ID" value="KKN51886.1"/>
    <property type="molecule type" value="Genomic_DNA"/>
</dbReference>
<dbReference type="GO" id="GO:0000976">
    <property type="term" value="F:transcription cis-regulatory region binding"/>
    <property type="evidence" value="ECO:0007669"/>
    <property type="project" value="TreeGrafter"/>
</dbReference>
<organism evidence="7">
    <name type="scientific">marine sediment metagenome</name>
    <dbReference type="NCBI Taxonomy" id="412755"/>
    <lineage>
        <taxon>unclassified sequences</taxon>
        <taxon>metagenomes</taxon>
        <taxon>ecological metagenomes</taxon>
    </lineage>
</organism>
<keyword evidence="5" id="KW-0804">Transcription</keyword>
<dbReference type="AlphaFoldDB" id="A0A0F9TS14"/>
<dbReference type="GO" id="GO:0032993">
    <property type="term" value="C:protein-DNA complex"/>
    <property type="evidence" value="ECO:0007669"/>
    <property type="project" value="TreeGrafter"/>
</dbReference>
<comment type="caution">
    <text evidence="7">The sequence shown here is derived from an EMBL/GenBank/DDBJ whole genome shotgun (WGS) entry which is preliminary data.</text>
</comment>
<evidence type="ECO:0000259" key="6">
    <source>
        <dbReference type="PROSITE" id="PS50110"/>
    </source>
</evidence>
<evidence type="ECO:0000256" key="4">
    <source>
        <dbReference type="ARBA" id="ARBA00023125"/>
    </source>
</evidence>
<dbReference type="GO" id="GO:0005829">
    <property type="term" value="C:cytosol"/>
    <property type="evidence" value="ECO:0007669"/>
    <property type="project" value="TreeGrafter"/>
</dbReference>
<dbReference type="InterPro" id="IPR001789">
    <property type="entry name" value="Sig_transdc_resp-reg_receiver"/>
</dbReference>
<dbReference type="PANTHER" id="PTHR48111">
    <property type="entry name" value="REGULATOR OF RPOS"/>
    <property type="match status" value="1"/>
</dbReference>
<gene>
    <name evidence="7" type="ORF">LCGC14_0618250</name>
</gene>
<sequence length="314" mass="35046">MKILAVDDDPFIRELFPSIFANTDLTDVHTACSGHAALDAIKAERKPYDCFLLDVDMPGMDGIELCKRIRALPGYEGKPILMLTAKTDSVSIENAFASGANDYIAKPFNLKDISNRIRVAERLLFNAKTIKRIGKDDIPQSDERGKHGFEHAEKLHLADTNRLILSFSLGNYITQLDRNDLEKCQVFCVALDDSELLFNKTTSKEFLTILSDVATALTEVIKCPHLLMCYEGSGSFLCITRDPELPEWDMIEEVLQDKLDDRICVGGDDAPLTITLSVGTPIPPNANRTQRVKKTFERALSRARMRYATKCAAA</sequence>
<dbReference type="Gene3D" id="3.40.50.2300">
    <property type="match status" value="1"/>
</dbReference>
<dbReference type="PROSITE" id="PS50110">
    <property type="entry name" value="RESPONSE_REGULATORY"/>
    <property type="match status" value="1"/>
</dbReference>
<accession>A0A0F9TS14</accession>
<evidence type="ECO:0000256" key="5">
    <source>
        <dbReference type="ARBA" id="ARBA00023163"/>
    </source>
</evidence>
<proteinExistence type="predicted"/>
<keyword evidence="1" id="KW-0597">Phosphoprotein</keyword>
<name>A0A0F9TS14_9ZZZZ</name>